<dbReference type="InterPro" id="IPR057326">
    <property type="entry name" value="KR_dom"/>
</dbReference>
<evidence type="ECO:0000256" key="5">
    <source>
        <dbReference type="ARBA" id="ARBA00023221"/>
    </source>
</evidence>
<dbReference type="Pfam" id="PF13561">
    <property type="entry name" value="adh_short_C2"/>
    <property type="match status" value="1"/>
</dbReference>
<feature type="domain" description="Ketoreductase" evidence="7">
    <location>
        <begin position="11"/>
        <end position="149"/>
    </location>
</feature>
<dbReference type="SMART" id="SM00822">
    <property type="entry name" value="PKS_KR"/>
    <property type="match status" value="1"/>
</dbReference>
<dbReference type="GO" id="GO:0008202">
    <property type="term" value="P:steroid metabolic process"/>
    <property type="evidence" value="ECO:0007669"/>
    <property type="project" value="UniProtKB-KW"/>
</dbReference>
<keyword evidence="6" id="KW-0812">Transmembrane</keyword>
<keyword evidence="6" id="KW-1133">Transmembrane helix</keyword>
<keyword evidence="3" id="KW-0520">NAD</keyword>
<evidence type="ECO:0000256" key="4">
    <source>
        <dbReference type="ARBA" id="ARBA00023098"/>
    </source>
</evidence>
<evidence type="ECO:0000256" key="3">
    <source>
        <dbReference type="ARBA" id="ARBA00023027"/>
    </source>
</evidence>
<dbReference type="InterPro" id="IPR020904">
    <property type="entry name" value="Sc_DH/Rdtase_CS"/>
</dbReference>
<evidence type="ECO:0000256" key="1">
    <source>
        <dbReference type="ARBA" id="ARBA00006484"/>
    </source>
</evidence>
<comment type="caution">
    <text evidence="8">The sequence shown here is derived from an EMBL/GenBank/DDBJ whole genome shotgun (WGS) entry which is preliminary data.</text>
</comment>
<dbReference type="InterPro" id="IPR002347">
    <property type="entry name" value="SDR_fam"/>
</dbReference>
<keyword evidence="5" id="KW-0753">Steroid metabolism</keyword>
<protein>
    <submittedName>
        <fullName evidence="8">SDR family oxidoreductase</fullName>
    </submittedName>
</protein>
<keyword evidence="6" id="KW-0472">Membrane</keyword>
<dbReference type="FunFam" id="3.40.50.720:FF:000084">
    <property type="entry name" value="Short-chain dehydrogenase reductase"/>
    <property type="match status" value="1"/>
</dbReference>
<comment type="similarity">
    <text evidence="1">Belongs to the short-chain dehydrogenases/reductases (SDR) family.</text>
</comment>
<dbReference type="SUPFAM" id="SSF51735">
    <property type="entry name" value="NAD(P)-binding Rossmann-fold domains"/>
    <property type="match status" value="1"/>
</dbReference>
<keyword evidence="2" id="KW-0560">Oxidoreductase</keyword>
<dbReference type="Gene3D" id="3.40.50.720">
    <property type="entry name" value="NAD(P)-binding Rossmann-like Domain"/>
    <property type="match status" value="1"/>
</dbReference>
<organism evidence="8 9">
    <name type="scientific">Frankia nepalensis</name>
    <dbReference type="NCBI Taxonomy" id="1836974"/>
    <lineage>
        <taxon>Bacteria</taxon>
        <taxon>Bacillati</taxon>
        <taxon>Actinomycetota</taxon>
        <taxon>Actinomycetes</taxon>
        <taxon>Frankiales</taxon>
        <taxon>Frankiaceae</taxon>
        <taxon>Frankia</taxon>
    </lineage>
</organism>
<evidence type="ECO:0000313" key="9">
    <source>
        <dbReference type="Proteomes" id="UP000604475"/>
    </source>
</evidence>
<evidence type="ECO:0000256" key="6">
    <source>
        <dbReference type="SAM" id="Phobius"/>
    </source>
</evidence>
<reference evidence="8" key="1">
    <citation type="submission" date="2020-12" db="EMBL/GenBank/DDBJ databases">
        <title>Genomic characterization of non-nitrogen-fixing Frankia strains.</title>
        <authorList>
            <person name="Carlos-Shanley C."/>
            <person name="Guerra T."/>
            <person name="Hahn D."/>
        </authorList>
    </citation>
    <scope>NUCLEOTIDE SEQUENCE</scope>
    <source>
        <strain evidence="8">CN6</strain>
    </source>
</reference>
<dbReference type="PANTHER" id="PTHR43180:SF28">
    <property type="entry name" value="NAD(P)-BINDING ROSSMANN-FOLD SUPERFAMILY PROTEIN"/>
    <property type="match status" value="1"/>
</dbReference>
<sequence length="288" mass="29226">MNVLEGALAGKVAVITGATSGIGAATAAMFVAAGASVIIGGRRKDVGEAFAAELGPRARFVPADVRVESEVEALIATATDEFGRLDALVNNAGLGVSRPLPLPEADLAAFLDTLAVHAGGMLLGIKYAARAMIPRGAGSIINMSSIGGHRAGWSDVSYSTAKAGVLQLTRSAAVELGTRGIRVNSISPGPIPTGIFAKNAGVDAERADRTAPALEPLFLQALENHQSIRRVGRVEDVAAAALWLASDASSFVTGQDIGVDGGIAAGRPVSVAAEERRLLAEAFASLPG</sequence>
<proteinExistence type="inferred from homology"/>
<dbReference type="AlphaFoldDB" id="A0A937UNB2"/>
<evidence type="ECO:0000259" key="7">
    <source>
        <dbReference type="SMART" id="SM00822"/>
    </source>
</evidence>
<dbReference type="GO" id="GO:0016491">
    <property type="term" value="F:oxidoreductase activity"/>
    <property type="evidence" value="ECO:0007669"/>
    <property type="project" value="UniProtKB-KW"/>
</dbReference>
<dbReference type="RefSeq" id="WP_203001044.1">
    <property type="nucleotide sequence ID" value="NZ_JADWYU010000199.1"/>
</dbReference>
<accession>A0A937UNB2</accession>
<keyword evidence="9" id="KW-1185">Reference proteome</keyword>
<dbReference type="EMBL" id="JAEACQ010000164">
    <property type="protein sequence ID" value="MBL7627913.1"/>
    <property type="molecule type" value="Genomic_DNA"/>
</dbReference>
<evidence type="ECO:0000313" key="8">
    <source>
        <dbReference type="EMBL" id="MBL7627913.1"/>
    </source>
</evidence>
<dbReference type="PANTHER" id="PTHR43180">
    <property type="entry name" value="3-OXOACYL-(ACYL-CARRIER-PROTEIN) REDUCTASE (AFU_ORTHOLOGUE AFUA_6G11210)"/>
    <property type="match status" value="1"/>
</dbReference>
<feature type="transmembrane region" description="Helical" evidence="6">
    <location>
        <begin position="12"/>
        <end position="39"/>
    </location>
</feature>
<dbReference type="PRINTS" id="PR00081">
    <property type="entry name" value="GDHRDH"/>
</dbReference>
<keyword evidence="4" id="KW-0443">Lipid metabolism</keyword>
<evidence type="ECO:0000256" key="2">
    <source>
        <dbReference type="ARBA" id="ARBA00023002"/>
    </source>
</evidence>
<dbReference type="PRINTS" id="PR00080">
    <property type="entry name" value="SDRFAMILY"/>
</dbReference>
<dbReference type="Proteomes" id="UP000604475">
    <property type="component" value="Unassembled WGS sequence"/>
</dbReference>
<name>A0A937UNB2_9ACTN</name>
<dbReference type="PROSITE" id="PS00061">
    <property type="entry name" value="ADH_SHORT"/>
    <property type="match status" value="1"/>
</dbReference>
<gene>
    <name evidence="8" type="ORF">I7412_12150</name>
</gene>
<dbReference type="InterPro" id="IPR036291">
    <property type="entry name" value="NAD(P)-bd_dom_sf"/>
</dbReference>